<comment type="subcellular location">
    <subcellularLocation>
        <location evidence="1">Cell membrane</location>
        <topology evidence="1">Multi-pass membrane protein</topology>
    </subcellularLocation>
</comment>
<sequence length="394" mass="44912">MLKTKYILMIFILLIVLHAHYRRLKQAGSFSCYIRSMLWDPSYDRNRIKAYDYIRVLAVVFVIAAHVVQSDSAPAAGTSAFMALRIMAVLFLNCNLLFVMLSGALLLNQKEEPVSVFYRKRVFKVGIPMAVYYLFYLYMGLYQSGLTDPKNLLDACRRFLSGPSQWNPHFWLMYVILAFYLAAPFFKVMVQNMSDRLLLSFVVLTFFMNGALSWLPLLGIEFHFVTLLCGWESVFVFGYFWTRPFSSRYRKPFIILGAASFLITAAISCVLPDYTDAFLNKAPTMLFMSGAIFSWFTGMEEKLKKPGPAVRIISKYGFSILLIHWYILHHTAEEQLGLYASSWGILGGTAVTVAVTLVLSFLFAFVFDQTAVLCVNTLCSALSRGLGQLKRLRR</sequence>
<dbReference type="PANTHER" id="PTHR40074">
    <property type="entry name" value="O-ACETYLTRANSFERASE WECH"/>
    <property type="match status" value="1"/>
</dbReference>
<dbReference type="Proteomes" id="UP001055091">
    <property type="component" value="Unassembled WGS sequence"/>
</dbReference>
<evidence type="ECO:0000313" key="9">
    <source>
        <dbReference type="EMBL" id="GKG98927.1"/>
    </source>
</evidence>
<feature type="transmembrane region" description="Helical" evidence="7">
    <location>
        <begin position="122"/>
        <end position="141"/>
    </location>
</feature>
<name>A0AA37N2N2_9FIRM</name>
<evidence type="ECO:0000313" key="10">
    <source>
        <dbReference type="Proteomes" id="UP001055091"/>
    </source>
</evidence>
<evidence type="ECO:0000256" key="7">
    <source>
        <dbReference type="SAM" id="Phobius"/>
    </source>
</evidence>
<dbReference type="AlphaFoldDB" id="A0AA37N2N2"/>
<keyword evidence="6 7" id="KW-0472">Membrane</keyword>
<evidence type="ECO:0000256" key="6">
    <source>
        <dbReference type="ARBA" id="ARBA00023136"/>
    </source>
</evidence>
<reference evidence="9" key="1">
    <citation type="submission" date="2022-01" db="EMBL/GenBank/DDBJ databases">
        <title>Novel bile acid biosynthetic pathways are enriched in the microbiome of centenarians.</title>
        <authorList>
            <person name="Sato Y."/>
            <person name="Atarashi K."/>
            <person name="Plichta R.D."/>
            <person name="Arai Y."/>
            <person name="Sasajima S."/>
            <person name="Kearney M.S."/>
            <person name="Suda W."/>
            <person name="Takeshita K."/>
            <person name="Sasaki T."/>
            <person name="Okamoto S."/>
            <person name="Skelly N.A."/>
            <person name="Okamura Y."/>
            <person name="Vlamakis H."/>
            <person name="Li Y."/>
            <person name="Tanoue T."/>
            <person name="Takei H."/>
            <person name="Nittono H."/>
            <person name="Narushima S."/>
            <person name="Irie J."/>
            <person name="Itoh H."/>
            <person name="Moriya K."/>
            <person name="Sugiura Y."/>
            <person name="Suematsu M."/>
            <person name="Moritoki N."/>
            <person name="Shibata S."/>
            <person name="Littman R.D."/>
            <person name="Fischbach A.M."/>
            <person name="Uwamino Y."/>
            <person name="Inoue T."/>
            <person name="Honda A."/>
            <person name="Hattori M."/>
            <person name="Murai T."/>
            <person name="Xavier J.R."/>
            <person name="Hirose N."/>
            <person name="Honda K."/>
        </authorList>
    </citation>
    <scope>NUCLEOTIDE SEQUENCE</scope>
    <source>
        <strain evidence="9">CE91-St55</strain>
    </source>
</reference>
<evidence type="ECO:0000256" key="5">
    <source>
        <dbReference type="ARBA" id="ARBA00022989"/>
    </source>
</evidence>
<evidence type="ECO:0000256" key="1">
    <source>
        <dbReference type="ARBA" id="ARBA00004651"/>
    </source>
</evidence>
<dbReference type="InterPro" id="IPR002656">
    <property type="entry name" value="Acyl_transf_3_dom"/>
</dbReference>
<keyword evidence="3" id="KW-1003">Cell membrane</keyword>
<evidence type="ECO:0000256" key="4">
    <source>
        <dbReference type="ARBA" id="ARBA00022692"/>
    </source>
</evidence>
<evidence type="ECO:0000259" key="8">
    <source>
        <dbReference type="Pfam" id="PF01757"/>
    </source>
</evidence>
<dbReference type="PANTHER" id="PTHR40074:SF2">
    <property type="entry name" value="O-ACETYLTRANSFERASE WECH"/>
    <property type="match status" value="1"/>
</dbReference>
<comment type="caution">
    <text evidence="9">The sequence shown here is derived from an EMBL/GenBank/DDBJ whole genome shotgun (WGS) entry which is preliminary data.</text>
</comment>
<dbReference type="GO" id="GO:0009246">
    <property type="term" value="P:enterobacterial common antigen biosynthetic process"/>
    <property type="evidence" value="ECO:0007669"/>
    <property type="project" value="TreeGrafter"/>
</dbReference>
<feature type="transmembrane region" description="Helical" evidence="7">
    <location>
        <begin position="253"/>
        <end position="271"/>
    </location>
</feature>
<dbReference type="EMBL" id="BQNJ01000001">
    <property type="protein sequence ID" value="GKG98927.1"/>
    <property type="molecule type" value="Genomic_DNA"/>
</dbReference>
<organism evidence="9 10">
    <name type="scientific">Hungatella hathewayi</name>
    <dbReference type="NCBI Taxonomy" id="154046"/>
    <lineage>
        <taxon>Bacteria</taxon>
        <taxon>Bacillati</taxon>
        <taxon>Bacillota</taxon>
        <taxon>Clostridia</taxon>
        <taxon>Lachnospirales</taxon>
        <taxon>Lachnospiraceae</taxon>
        <taxon>Hungatella</taxon>
    </lineage>
</organism>
<feature type="transmembrane region" description="Helical" evidence="7">
    <location>
        <begin position="277"/>
        <end position="297"/>
    </location>
</feature>
<evidence type="ECO:0000256" key="2">
    <source>
        <dbReference type="ARBA" id="ARBA00007400"/>
    </source>
</evidence>
<dbReference type="Pfam" id="PF01757">
    <property type="entry name" value="Acyl_transf_3"/>
    <property type="match status" value="1"/>
</dbReference>
<comment type="similarity">
    <text evidence="2">Belongs to the acyltransferase 3 family.</text>
</comment>
<feature type="transmembrane region" description="Helical" evidence="7">
    <location>
        <begin position="197"/>
        <end position="216"/>
    </location>
</feature>
<feature type="transmembrane region" description="Helical" evidence="7">
    <location>
        <begin position="80"/>
        <end position="101"/>
    </location>
</feature>
<feature type="domain" description="Acyltransferase 3" evidence="8">
    <location>
        <begin position="49"/>
        <end position="360"/>
    </location>
</feature>
<accession>A0AA37N2N2</accession>
<feature type="transmembrane region" description="Helical" evidence="7">
    <location>
        <begin position="6"/>
        <end position="21"/>
    </location>
</feature>
<keyword evidence="4 7" id="KW-0812">Transmembrane</keyword>
<feature type="transmembrane region" description="Helical" evidence="7">
    <location>
        <begin position="170"/>
        <end position="190"/>
    </location>
</feature>
<gene>
    <name evidence="9" type="ORF">CE91St55_09090</name>
</gene>
<dbReference type="GO" id="GO:0005886">
    <property type="term" value="C:plasma membrane"/>
    <property type="evidence" value="ECO:0007669"/>
    <property type="project" value="UniProtKB-SubCell"/>
</dbReference>
<protein>
    <recommendedName>
        <fullName evidence="8">Acyltransferase 3 domain-containing protein</fullName>
    </recommendedName>
</protein>
<feature type="transmembrane region" description="Helical" evidence="7">
    <location>
        <begin position="340"/>
        <end position="367"/>
    </location>
</feature>
<feature type="transmembrane region" description="Helical" evidence="7">
    <location>
        <begin position="222"/>
        <end position="241"/>
    </location>
</feature>
<proteinExistence type="inferred from homology"/>
<keyword evidence="5 7" id="KW-1133">Transmembrane helix</keyword>
<feature type="transmembrane region" description="Helical" evidence="7">
    <location>
        <begin position="50"/>
        <end position="68"/>
    </location>
</feature>
<feature type="transmembrane region" description="Helical" evidence="7">
    <location>
        <begin position="309"/>
        <end position="328"/>
    </location>
</feature>
<dbReference type="RefSeq" id="WP_244052389.1">
    <property type="nucleotide sequence ID" value="NZ_BQNJ01000001.1"/>
</dbReference>
<evidence type="ECO:0000256" key="3">
    <source>
        <dbReference type="ARBA" id="ARBA00022475"/>
    </source>
</evidence>
<dbReference type="GO" id="GO:0016413">
    <property type="term" value="F:O-acetyltransferase activity"/>
    <property type="evidence" value="ECO:0007669"/>
    <property type="project" value="TreeGrafter"/>
</dbReference>